<evidence type="ECO:0000313" key="3">
    <source>
        <dbReference type="EMBL" id="GKV48438.1"/>
    </source>
</evidence>
<dbReference type="PANTHER" id="PTHR36040:SF3">
    <property type="entry name" value="OS04G0188500 PROTEIN"/>
    <property type="match status" value="1"/>
</dbReference>
<dbReference type="Proteomes" id="UP001054252">
    <property type="component" value="Unassembled WGS sequence"/>
</dbReference>
<dbReference type="PROSITE" id="PS51257">
    <property type="entry name" value="PROKAR_LIPOPROTEIN"/>
    <property type="match status" value="1"/>
</dbReference>
<organism evidence="3 4">
    <name type="scientific">Rubroshorea leprosula</name>
    <dbReference type="NCBI Taxonomy" id="152421"/>
    <lineage>
        <taxon>Eukaryota</taxon>
        <taxon>Viridiplantae</taxon>
        <taxon>Streptophyta</taxon>
        <taxon>Embryophyta</taxon>
        <taxon>Tracheophyta</taxon>
        <taxon>Spermatophyta</taxon>
        <taxon>Magnoliopsida</taxon>
        <taxon>eudicotyledons</taxon>
        <taxon>Gunneridae</taxon>
        <taxon>Pentapetalae</taxon>
        <taxon>rosids</taxon>
        <taxon>malvids</taxon>
        <taxon>Malvales</taxon>
        <taxon>Dipterocarpaceae</taxon>
        <taxon>Rubroshorea</taxon>
    </lineage>
</organism>
<feature type="signal peptide" evidence="2">
    <location>
        <begin position="1"/>
        <end position="21"/>
    </location>
</feature>
<keyword evidence="2" id="KW-0732">Signal</keyword>
<evidence type="ECO:0000256" key="1">
    <source>
        <dbReference type="SAM" id="MobiDB-lite"/>
    </source>
</evidence>
<feature type="region of interest" description="Disordered" evidence="1">
    <location>
        <begin position="39"/>
        <end position="85"/>
    </location>
</feature>
<dbReference type="PANTHER" id="PTHR36040">
    <property type="entry name" value="OS04G0188500 PROTEIN"/>
    <property type="match status" value="1"/>
</dbReference>
<proteinExistence type="predicted"/>
<dbReference type="EMBL" id="BPVZ01000256">
    <property type="protein sequence ID" value="GKV48438.1"/>
    <property type="molecule type" value="Genomic_DNA"/>
</dbReference>
<reference evidence="3 4" key="1">
    <citation type="journal article" date="2021" name="Commun. Biol.">
        <title>The genome of Shorea leprosula (Dipterocarpaceae) highlights the ecological relevance of drought in aseasonal tropical rainforests.</title>
        <authorList>
            <person name="Ng K.K.S."/>
            <person name="Kobayashi M.J."/>
            <person name="Fawcett J.A."/>
            <person name="Hatakeyama M."/>
            <person name="Paape T."/>
            <person name="Ng C.H."/>
            <person name="Ang C.C."/>
            <person name="Tnah L.H."/>
            <person name="Lee C.T."/>
            <person name="Nishiyama T."/>
            <person name="Sese J."/>
            <person name="O'Brien M.J."/>
            <person name="Copetti D."/>
            <person name="Mohd Noor M.I."/>
            <person name="Ong R.C."/>
            <person name="Putra M."/>
            <person name="Sireger I.Z."/>
            <person name="Indrioko S."/>
            <person name="Kosugi Y."/>
            <person name="Izuno A."/>
            <person name="Isagi Y."/>
            <person name="Lee S.L."/>
            <person name="Shimizu K.K."/>
        </authorList>
    </citation>
    <scope>NUCLEOTIDE SEQUENCE [LARGE SCALE GENOMIC DNA]</scope>
    <source>
        <strain evidence="3">214</strain>
    </source>
</reference>
<gene>
    <name evidence="3" type="ORF">SLEP1_g55252</name>
</gene>
<name>A0AAV5MHV1_9ROSI</name>
<evidence type="ECO:0000313" key="4">
    <source>
        <dbReference type="Proteomes" id="UP001054252"/>
    </source>
</evidence>
<evidence type="ECO:0008006" key="5">
    <source>
        <dbReference type="Google" id="ProtNLM"/>
    </source>
</evidence>
<comment type="caution">
    <text evidence="3">The sequence shown here is derived from an EMBL/GenBank/DDBJ whole genome shotgun (WGS) entry which is preliminary data.</text>
</comment>
<sequence length="85" mass="9240">MIRQLLVLFLVVMMVSSCGMAGPQRATVGGIFGEKQHHRVEKEVTTLEGRESTAKSTDESNNHHSIPRQDYPSPSNDGNSNGGSE</sequence>
<keyword evidence="4" id="KW-1185">Reference proteome</keyword>
<feature type="chain" id="PRO_5044000161" description="Secreted protein" evidence="2">
    <location>
        <begin position="22"/>
        <end position="85"/>
    </location>
</feature>
<dbReference type="AlphaFoldDB" id="A0AAV5MHV1"/>
<feature type="compositionally biased region" description="Basic and acidic residues" evidence="1">
    <location>
        <begin position="40"/>
        <end position="62"/>
    </location>
</feature>
<evidence type="ECO:0000256" key="2">
    <source>
        <dbReference type="SAM" id="SignalP"/>
    </source>
</evidence>
<protein>
    <recommendedName>
        <fullName evidence="5">Secreted protein</fullName>
    </recommendedName>
</protein>
<accession>A0AAV5MHV1</accession>